<sequence>MTKSSGGNIKILRFNQELFLKSPHAPKWASFFTDLINKGYDYNKRYGVIESTRIKDSSVFMTDLGLHKPESFMLLLVYEGDRSSIDESLRTPSKQIPIENVNMEVEPGINEDSVLGTIGGKLHEDSELGAGWELTGVVSFYRGVGRVLIERITSLAKQQGKSHLFCTVIYEHGLLDYYSKFGFVECQRRLLQTIDTETGMVQGGDLEDGICALRDFHIAFLSKRL</sequence>
<dbReference type="Gene3D" id="3.40.630.30">
    <property type="match status" value="1"/>
</dbReference>
<name>A0A0H5C7V9_CYBJN</name>
<dbReference type="SUPFAM" id="SSF55729">
    <property type="entry name" value="Acyl-CoA N-acyltransferases (Nat)"/>
    <property type="match status" value="1"/>
</dbReference>
<evidence type="ECO:0008006" key="3">
    <source>
        <dbReference type="Google" id="ProtNLM"/>
    </source>
</evidence>
<reference evidence="2" key="1">
    <citation type="journal article" date="2015" name="J. Biotechnol.">
        <title>The structure of the Cyberlindnera jadinii genome and its relation to Candida utilis analyzed by the occurrence of single nucleotide polymorphisms.</title>
        <authorList>
            <person name="Rupp O."/>
            <person name="Brinkrolf K."/>
            <person name="Buerth C."/>
            <person name="Kunigo M."/>
            <person name="Schneider J."/>
            <person name="Jaenicke S."/>
            <person name="Goesmann A."/>
            <person name="Puehler A."/>
            <person name="Jaeger K.-E."/>
            <person name="Ernst J.F."/>
        </authorList>
    </citation>
    <scope>NUCLEOTIDE SEQUENCE [LARGE SCALE GENOMIC DNA]</scope>
    <source>
        <strain evidence="2">ATCC 18201 / CBS 1600 / BCRC 20928 / JCM 3617 / NBRC 0987 / NRRL Y-1542</strain>
    </source>
</reference>
<accession>A0A0H5C7V9</accession>
<protein>
    <recommendedName>
        <fullName evidence="3">N-acetyltransferase domain-containing protein</fullName>
    </recommendedName>
</protein>
<dbReference type="AlphaFoldDB" id="A0A0H5C7V9"/>
<gene>
    <name evidence="1" type="ORF">BN1211_4789</name>
</gene>
<proteinExistence type="predicted"/>
<dbReference type="EMBL" id="CDQK01000005">
    <property type="protein sequence ID" value="CEP24072.1"/>
    <property type="molecule type" value="Genomic_DNA"/>
</dbReference>
<dbReference type="InterPro" id="IPR016181">
    <property type="entry name" value="Acyl_CoA_acyltransferase"/>
</dbReference>
<evidence type="ECO:0000313" key="2">
    <source>
        <dbReference type="Proteomes" id="UP000038830"/>
    </source>
</evidence>
<organism evidence="1 2">
    <name type="scientific">Cyberlindnera jadinii (strain ATCC 18201 / CBS 1600 / BCRC 20928 / JCM 3617 / NBRC 0987 / NRRL Y-1542)</name>
    <name type="common">Torula yeast</name>
    <name type="synonym">Candida utilis</name>
    <dbReference type="NCBI Taxonomy" id="983966"/>
    <lineage>
        <taxon>Eukaryota</taxon>
        <taxon>Fungi</taxon>
        <taxon>Dikarya</taxon>
        <taxon>Ascomycota</taxon>
        <taxon>Saccharomycotina</taxon>
        <taxon>Saccharomycetes</taxon>
        <taxon>Phaffomycetales</taxon>
        <taxon>Phaffomycetaceae</taxon>
        <taxon>Cyberlindnera</taxon>
    </lineage>
</organism>
<dbReference type="Proteomes" id="UP000038830">
    <property type="component" value="Unassembled WGS sequence"/>
</dbReference>
<evidence type="ECO:0000313" key="1">
    <source>
        <dbReference type="EMBL" id="CEP24072.1"/>
    </source>
</evidence>